<dbReference type="PATRIC" id="fig|271065.3.peg.3831"/>
<evidence type="ECO:0000313" key="1">
    <source>
        <dbReference type="EMBL" id="CCE25366.1"/>
    </source>
</evidence>
<keyword evidence="2" id="KW-1185">Reference proteome</keyword>
<accession>G4SY57</accession>
<evidence type="ECO:0000313" key="2">
    <source>
        <dbReference type="Proteomes" id="UP000008315"/>
    </source>
</evidence>
<dbReference type="KEGG" id="mah:MEALZ_3710"/>
<proteinExistence type="predicted"/>
<name>G4SY57_META2</name>
<dbReference type="Proteomes" id="UP000008315">
    <property type="component" value="Chromosome"/>
</dbReference>
<evidence type="ECO:0008006" key="3">
    <source>
        <dbReference type="Google" id="ProtNLM"/>
    </source>
</evidence>
<protein>
    <recommendedName>
        <fullName evidence="3">Transposase</fullName>
    </recommendedName>
</protein>
<gene>
    <name evidence="1" type="ordered locus">MEALZ_3710</name>
</gene>
<dbReference type="STRING" id="1091494.MEALZ_3710"/>
<dbReference type="HOGENOM" id="CLU_3329965_0_0_6"/>
<dbReference type="AlphaFoldDB" id="G4SY57"/>
<sequence length="38" mass="4360">MYKQAHVKLLQRIQVNQYTQAEAAVVCGMTLLRINDVL</sequence>
<dbReference type="EMBL" id="FO082060">
    <property type="protein sequence ID" value="CCE25366.1"/>
    <property type="molecule type" value="Genomic_DNA"/>
</dbReference>
<organism evidence="1 2">
    <name type="scientific">Methylotuvimicrobium alcaliphilum (strain DSM 19304 / NCIMB 14124 / VKM B-2133 / 20Z)</name>
    <name type="common">Methylomicrobium alcaliphilum</name>
    <dbReference type="NCBI Taxonomy" id="1091494"/>
    <lineage>
        <taxon>Bacteria</taxon>
        <taxon>Pseudomonadati</taxon>
        <taxon>Pseudomonadota</taxon>
        <taxon>Gammaproteobacteria</taxon>
        <taxon>Methylococcales</taxon>
        <taxon>Methylococcaceae</taxon>
        <taxon>Methylotuvimicrobium</taxon>
    </lineage>
</organism>
<reference evidence="2" key="1">
    <citation type="journal article" date="2012" name="J. Bacteriol.">
        <title>Genome sequence of the haloalkaliphilic methanotrophic bacterium Methylomicrobium alcaliphilum 20Z.</title>
        <authorList>
            <person name="Vuilleumier S."/>
            <person name="Khmelenina V.N."/>
            <person name="Bringel F."/>
            <person name="Reshetnikov A.S."/>
            <person name="Lajus A."/>
            <person name="Mangenot S."/>
            <person name="Rouy Z."/>
            <person name="Op den Camp H.J."/>
            <person name="Jetten M.S."/>
            <person name="Dispirito A.A."/>
            <person name="Dunfield P."/>
            <person name="Klotz M.G."/>
            <person name="Semrau J.D."/>
            <person name="Stein L.Y."/>
            <person name="Barbe V."/>
            <person name="Medigue C."/>
            <person name="Trotsenko Y.A."/>
            <person name="Kalyuzhnaya M.G."/>
        </authorList>
    </citation>
    <scope>NUCLEOTIDE SEQUENCE [LARGE SCALE GENOMIC DNA]</scope>
    <source>
        <strain evidence="2">DSM 19304 / NCIMB 14124 / VKM B-2133 / 20Z</strain>
    </source>
</reference>